<dbReference type="InterPro" id="IPR012340">
    <property type="entry name" value="NA-bd_OB-fold"/>
</dbReference>
<dbReference type="EMBL" id="QOQW01000003">
    <property type="protein sequence ID" value="RCK81019.1"/>
    <property type="molecule type" value="Genomic_DNA"/>
</dbReference>
<comment type="function">
    <text evidence="11">Binds mRNA; thus facilitating recognition of the initiation point. It is needed to translate mRNA with a short Shine-Dalgarno (SD) purine-rich sequence.</text>
</comment>
<dbReference type="CDD" id="cd05687">
    <property type="entry name" value="S1_RPS1_repeat_ec1_hs1"/>
    <property type="match status" value="1"/>
</dbReference>
<dbReference type="GO" id="GO:0022627">
    <property type="term" value="C:cytosolic small ribosomal subunit"/>
    <property type="evidence" value="ECO:0007669"/>
    <property type="project" value="TreeGrafter"/>
</dbReference>
<dbReference type="FunFam" id="2.40.50.140:FF:000011">
    <property type="entry name" value="30S ribosomal protein S1"/>
    <property type="match status" value="2"/>
</dbReference>
<evidence type="ECO:0000256" key="1">
    <source>
        <dbReference type="ARBA" id="ARBA00006767"/>
    </source>
</evidence>
<dbReference type="PANTHER" id="PTHR10724:SF7">
    <property type="entry name" value="SMALL RIBOSOMAL SUBUNIT PROTEIN BS1C"/>
    <property type="match status" value="1"/>
</dbReference>
<dbReference type="Pfam" id="PF00575">
    <property type="entry name" value="S1"/>
    <property type="match status" value="6"/>
</dbReference>
<feature type="domain" description="S1 motif" evidence="15">
    <location>
        <begin position="793"/>
        <end position="862"/>
    </location>
</feature>
<organism evidence="16 17">
    <name type="scientific">Candidatus Ozemobacter sibiricus</name>
    <dbReference type="NCBI Taxonomy" id="2268124"/>
    <lineage>
        <taxon>Bacteria</taxon>
        <taxon>Candidatus Ozemobacteria</taxon>
        <taxon>Candidatus Ozemobacterales</taxon>
        <taxon>Candidatus Ozemobacteraceae</taxon>
        <taxon>Candidatus Ozemobacter</taxon>
    </lineage>
</organism>
<feature type="domain" description="S1 motif" evidence="15">
    <location>
        <begin position="446"/>
        <end position="515"/>
    </location>
</feature>
<dbReference type="AlphaFoldDB" id="A0A367ZTI6"/>
<dbReference type="SMART" id="SM00316">
    <property type="entry name" value="S1"/>
    <property type="match status" value="7"/>
</dbReference>
<keyword evidence="5 14" id="KW-0547">Nucleotide-binding</keyword>
<dbReference type="GO" id="GO:0036431">
    <property type="term" value="F:dCMP kinase activity"/>
    <property type="evidence" value="ECO:0007669"/>
    <property type="project" value="InterPro"/>
</dbReference>
<dbReference type="FunFam" id="2.40.50.140:FF:000103">
    <property type="entry name" value="protein RRP5 homolog"/>
    <property type="match status" value="2"/>
</dbReference>
<feature type="domain" description="S1 motif" evidence="15">
    <location>
        <begin position="361"/>
        <end position="425"/>
    </location>
</feature>
<evidence type="ECO:0000259" key="15">
    <source>
        <dbReference type="PROSITE" id="PS50126"/>
    </source>
</evidence>
<dbReference type="Pfam" id="PF02224">
    <property type="entry name" value="Cytidylate_kin"/>
    <property type="match status" value="1"/>
</dbReference>
<dbReference type="SUPFAM" id="SSF52540">
    <property type="entry name" value="P-loop containing nucleoside triphosphate hydrolases"/>
    <property type="match status" value="1"/>
</dbReference>
<accession>A0A367ZTI6</accession>
<name>A0A367ZTI6_9BACT</name>
<dbReference type="GO" id="GO:0003729">
    <property type="term" value="F:mRNA binding"/>
    <property type="evidence" value="ECO:0007669"/>
    <property type="project" value="TreeGrafter"/>
</dbReference>
<comment type="catalytic activity">
    <reaction evidence="12 14">
        <text>dCMP + ATP = dCDP + ADP</text>
        <dbReference type="Rhea" id="RHEA:25094"/>
        <dbReference type="ChEBI" id="CHEBI:30616"/>
        <dbReference type="ChEBI" id="CHEBI:57566"/>
        <dbReference type="ChEBI" id="CHEBI:58593"/>
        <dbReference type="ChEBI" id="CHEBI:456216"/>
        <dbReference type="EC" id="2.7.4.25"/>
    </reaction>
</comment>
<dbReference type="PROSITE" id="PS50126">
    <property type="entry name" value="S1"/>
    <property type="match status" value="7"/>
</dbReference>
<dbReference type="InterPro" id="IPR035104">
    <property type="entry name" value="Ribosomal_protein_S1-like"/>
</dbReference>
<evidence type="ECO:0000313" key="17">
    <source>
        <dbReference type="Proteomes" id="UP000252355"/>
    </source>
</evidence>
<feature type="domain" description="S1 motif" evidence="15">
    <location>
        <begin position="532"/>
        <end position="602"/>
    </location>
</feature>
<reference evidence="16 17" key="1">
    <citation type="submission" date="2018-05" db="EMBL/GenBank/DDBJ databases">
        <title>A metagenomic window into the 2 km-deep terrestrial subsurface aquifer revealed taxonomically and functionally diverse microbial community comprising novel uncultured bacterial lineages.</title>
        <authorList>
            <person name="Kadnikov V.V."/>
            <person name="Mardanov A.V."/>
            <person name="Beletsky A.V."/>
            <person name="Banks D."/>
            <person name="Pimenov N.V."/>
            <person name="Frank Y.A."/>
            <person name="Karnachuk O.V."/>
            <person name="Ravin N.V."/>
        </authorList>
    </citation>
    <scope>NUCLEOTIDE SEQUENCE [LARGE SCALE GENOMIC DNA]</scope>
    <source>
        <strain evidence="16">BY5</strain>
    </source>
</reference>
<evidence type="ECO:0000256" key="7">
    <source>
        <dbReference type="ARBA" id="ARBA00022840"/>
    </source>
</evidence>
<keyword evidence="8" id="KW-0694">RNA-binding</keyword>
<dbReference type="InterPro" id="IPR050437">
    <property type="entry name" value="Ribos_protein_bS1-like"/>
</dbReference>
<sequence length="905" mass="101831">MESHHQTEGPSATIIAIDGPAGAGKSTVAKKVAEKLGYSYLDTGAMYRAVTLKALREGVDFHDPNQLYACAASSNLRFEERPGSPLPSVFLNGTDVTEAIRDPEVTRHVSDVAKDAKVRECMTRLQQQIGAHGRWVVDGRDIGTVVFPNARVKIFLSASIRERAERRLKELRAKGFAVSLESLMEEIARRDQIDSTRDVAPLRQAEGAHFLDTTDLTIEQVVDRIIEIATAKAANFRMEERMEDVVKPANTPVKDESQMTMEDLEREMSGEFRTIRNGAIVTGTVIDLTPTGIFVDLGYKTDGVIPVEEFDGEMVKSLKVGDKIRVYVKSVDDGRGQLVLSHRRARELDAWDQIQEAHKNHTPIEGILRERIKGGYNVDIGGVRAFLPQSQLSHGKNVKESIGKSFPMMVTEFDRRRKNVVVSERAVVEEMRNKRRSEIFEKYQPGDLIKGVVSRLVEYGAFVDLGDGVEGLIHRNDLSWSVITNPREVVQPGQEIEAKILKIDHEKGKISLGLKQKKEDPWVTVDQRYEVGRKYQGKVKNLMDFGAFVELEEGVEGLVHISDLSWARNVRHPSDIVKSGDTITVLVKEIDKAKKRISLSYKETQPHPWENIEQRFKVGDLVKGRVNNLTDFGAFVEIAEGIEGLLHISDMDWVKKVNHPKEILEKGQEVEVKILNIDSHNRRLSLGLKQTTNDPWTDLDKLFKVGDIVTGVVKNLVSYGAFVQLENGLEGLLHISEFSWQNDVKDPADVLKVGDQVTVAIYELDKYKQKIGLSLRRVGEDPWKGIEKRFPVNSLQQGKVIHIENSGAEVELAENVRGFIHVSQIAQERVQHPSEAVKEGDIVTVKVLEIDRKNRKLKLSIKEAVLDSEQRELKKFQQQSNEGFSDTIGDLMRDKLAALKEQLKD</sequence>
<feature type="domain" description="S1 motif" evidence="15">
    <location>
        <begin position="619"/>
        <end position="689"/>
    </location>
</feature>
<evidence type="ECO:0000256" key="12">
    <source>
        <dbReference type="ARBA" id="ARBA00047615"/>
    </source>
</evidence>
<feature type="binding site" evidence="14">
    <location>
        <begin position="19"/>
        <end position="27"/>
    </location>
    <ligand>
        <name>ATP</name>
        <dbReference type="ChEBI" id="CHEBI:30616"/>
    </ligand>
</feature>
<evidence type="ECO:0000256" key="10">
    <source>
        <dbReference type="ARBA" id="ARBA00023274"/>
    </source>
</evidence>
<dbReference type="GO" id="GO:0006220">
    <property type="term" value="P:pyrimidine nucleotide metabolic process"/>
    <property type="evidence" value="ECO:0007669"/>
    <property type="project" value="UniProtKB-UniRule"/>
</dbReference>
<dbReference type="CDD" id="cd05688">
    <property type="entry name" value="S1_RPS1_repeat_ec3"/>
    <property type="match status" value="4"/>
</dbReference>
<dbReference type="HAMAP" id="MF_00238">
    <property type="entry name" value="Cytidyl_kinase_type1"/>
    <property type="match status" value="1"/>
</dbReference>
<dbReference type="InterPro" id="IPR003029">
    <property type="entry name" value="S1_domain"/>
</dbReference>
<keyword evidence="10" id="KW-0687">Ribonucleoprotein</keyword>
<evidence type="ECO:0000256" key="9">
    <source>
        <dbReference type="ARBA" id="ARBA00022980"/>
    </source>
</evidence>
<comment type="similarity">
    <text evidence="1">Belongs to the bacterial ribosomal protein bS1 family.</text>
</comment>
<dbReference type="PANTHER" id="PTHR10724">
    <property type="entry name" value="30S RIBOSOMAL PROTEIN S1"/>
    <property type="match status" value="1"/>
</dbReference>
<keyword evidence="14" id="KW-0963">Cytoplasm</keyword>
<evidence type="ECO:0000256" key="4">
    <source>
        <dbReference type="ARBA" id="ARBA00022737"/>
    </source>
</evidence>
<evidence type="ECO:0000256" key="2">
    <source>
        <dbReference type="ARBA" id="ARBA00009427"/>
    </source>
</evidence>
<dbReference type="InterPro" id="IPR027417">
    <property type="entry name" value="P-loop_NTPase"/>
</dbReference>
<protein>
    <recommendedName>
        <fullName evidence="14">Cytidylate kinase</fullName>
        <shortName evidence="14">CK</shortName>
        <ecNumber evidence="14">2.7.4.25</ecNumber>
    </recommendedName>
    <alternativeName>
        <fullName evidence="14">Cytidine monophosphate kinase</fullName>
        <shortName evidence="14">CMP kinase</shortName>
    </alternativeName>
</protein>
<proteinExistence type="inferred from homology"/>
<dbReference type="GO" id="GO:0003735">
    <property type="term" value="F:structural constituent of ribosome"/>
    <property type="evidence" value="ECO:0007669"/>
    <property type="project" value="TreeGrafter"/>
</dbReference>
<feature type="domain" description="S1 motif" evidence="15">
    <location>
        <begin position="278"/>
        <end position="343"/>
    </location>
</feature>
<evidence type="ECO:0000256" key="8">
    <source>
        <dbReference type="ARBA" id="ARBA00022884"/>
    </source>
</evidence>
<dbReference type="InterPro" id="IPR003136">
    <property type="entry name" value="Cytidylate_kin"/>
</dbReference>
<dbReference type="PRINTS" id="PR00681">
    <property type="entry name" value="RIBOSOMALS1"/>
</dbReference>
<evidence type="ECO:0000256" key="6">
    <source>
        <dbReference type="ARBA" id="ARBA00022777"/>
    </source>
</evidence>
<keyword evidence="9 16" id="KW-0689">Ribosomal protein</keyword>
<dbReference type="Gene3D" id="3.40.50.300">
    <property type="entry name" value="P-loop containing nucleotide triphosphate hydrolases"/>
    <property type="match status" value="1"/>
</dbReference>
<dbReference type="Gene3D" id="2.40.50.140">
    <property type="entry name" value="Nucleic acid-binding proteins"/>
    <property type="match status" value="6"/>
</dbReference>
<dbReference type="GO" id="GO:0006412">
    <property type="term" value="P:translation"/>
    <property type="evidence" value="ECO:0007669"/>
    <property type="project" value="TreeGrafter"/>
</dbReference>
<dbReference type="CDD" id="cd04465">
    <property type="entry name" value="S1_RPS1_repeat_ec2_hs2"/>
    <property type="match status" value="1"/>
</dbReference>
<dbReference type="GO" id="GO:0036430">
    <property type="term" value="F:CMP kinase activity"/>
    <property type="evidence" value="ECO:0007669"/>
    <property type="project" value="RHEA"/>
</dbReference>
<comment type="catalytic activity">
    <reaction evidence="13 14">
        <text>CMP + ATP = CDP + ADP</text>
        <dbReference type="Rhea" id="RHEA:11600"/>
        <dbReference type="ChEBI" id="CHEBI:30616"/>
        <dbReference type="ChEBI" id="CHEBI:58069"/>
        <dbReference type="ChEBI" id="CHEBI:60377"/>
        <dbReference type="ChEBI" id="CHEBI:456216"/>
        <dbReference type="EC" id="2.7.4.25"/>
    </reaction>
</comment>
<comment type="subcellular location">
    <subcellularLocation>
        <location evidence="14">Cytoplasm</location>
    </subcellularLocation>
</comment>
<dbReference type="SUPFAM" id="SSF50249">
    <property type="entry name" value="Nucleic acid-binding proteins"/>
    <property type="match status" value="7"/>
</dbReference>
<evidence type="ECO:0000256" key="14">
    <source>
        <dbReference type="HAMAP-Rule" id="MF_00238"/>
    </source>
</evidence>
<comment type="caution">
    <text evidence="16">The sequence shown here is derived from an EMBL/GenBank/DDBJ whole genome shotgun (WGS) entry which is preliminary data.</text>
</comment>
<comment type="similarity">
    <text evidence="2 14">Belongs to the cytidylate kinase family. Type 1 subfamily.</text>
</comment>
<evidence type="ECO:0000256" key="11">
    <source>
        <dbReference type="ARBA" id="ARBA00025604"/>
    </source>
</evidence>
<evidence type="ECO:0000256" key="13">
    <source>
        <dbReference type="ARBA" id="ARBA00048478"/>
    </source>
</evidence>
<keyword evidence="3 14" id="KW-0808">Transferase</keyword>
<dbReference type="CDD" id="cd02020">
    <property type="entry name" value="CMPK"/>
    <property type="match status" value="1"/>
</dbReference>
<evidence type="ECO:0000256" key="3">
    <source>
        <dbReference type="ARBA" id="ARBA00022679"/>
    </source>
</evidence>
<gene>
    <name evidence="14" type="primary">cmk</name>
    <name evidence="16" type="ORF">OZSIB_2396</name>
</gene>
<dbReference type="EC" id="2.7.4.25" evidence="14"/>
<evidence type="ECO:0000313" key="16">
    <source>
        <dbReference type="EMBL" id="RCK81019.1"/>
    </source>
</evidence>
<feature type="domain" description="S1 motif" evidence="15">
    <location>
        <begin position="706"/>
        <end position="776"/>
    </location>
</feature>
<keyword evidence="6 14" id="KW-0418">Kinase</keyword>
<dbReference type="Proteomes" id="UP000252355">
    <property type="component" value="Unassembled WGS sequence"/>
</dbReference>
<keyword evidence="4" id="KW-0677">Repeat</keyword>
<evidence type="ECO:0000256" key="5">
    <source>
        <dbReference type="ARBA" id="ARBA00022741"/>
    </source>
</evidence>
<dbReference type="NCBIfam" id="TIGR00017">
    <property type="entry name" value="cmk"/>
    <property type="match status" value="1"/>
</dbReference>
<dbReference type="InterPro" id="IPR011994">
    <property type="entry name" value="Cytidylate_kinase_dom"/>
</dbReference>
<keyword evidence="7 14" id="KW-0067">ATP-binding</keyword>
<dbReference type="GO" id="GO:0005524">
    <property type="term" value="F:ATP binding"/>
    <property type="evidence" value="ECO:0007669"/>
    <property type="project" value="UniProtKB-UniRule"/>
</dbReference>